<protein>
    <submittedName>
        <fullName evidence="1">Uncharacterized protein</fullName>
    </submittedName>
</protein>
<dbReference type="AlphaFoldDB" id="A0AAN6MAG1"/>
<feature type="non-terminal residue" evidence="1">
    <location>
        <position position="78"/>
    </location>
</feature>
<comment type="caution">
    <text evidence="1">The sequence shown here is derived from an EMBL/GenBank/DDBJ whole genome shotgun (WGS) entry which is preliminary data.</text>
</comment>
<gene>
    <name evidence="1" type="ORF">C8A05DRAFT_40113</name>
</gene>
<organism evidence="1 2">
    <name type="scientific">Staphylotrichum tortipilum</name>
    <dbReference type="NCBI Taxonomy" id="2831512"/>
    <lineage>
        <taxon>Eukaryota</taxon>
        <taxon>Fungi</taxon>
        <taxon>Dikarya</taxon>
        <taxon>Ascomycota</taxon>
        <taxon>Pezizomycotina</taxon>
        <taxon>Sordariomycetes</taxon>
        <taxon>Sordariomycetidae</taxon>
        <taxon>Sordariales</taxon>
        <taxon>Chaetomiaceae</taxon>
        <taxon>Staphylotrichum</taxon>
    </lineage>
</organism>
<name>A0AAN6MAG1_9PEZI</name>
<sequence>MARTAPDRSVVSKVNIYPRPWCSNDQWVYAIGDGLDGSRIADDPLDTRAWMLQEHMLSCRILRFAAHETVWMCQMDTQ</sequence>
<evidence type="ECO:0000313" key="1">
    <source>
        <dbReference type="EMBL" id="KAK3896378.1"/>
    </source>
</evidence>
<accession>A0AAN6MAG1</accession>
<dbReference type="EMBL" id="MU856741">
    <property type="protein sequence ID" value="KAK3896378.1"/>
    <property type="molecule type" value="Genomic_DNA"/>
</dbReference>
<proteinExistence type="predicted"/>
<keyword evidence="2" id="KW-1185">Reference proteome</keyword>
<dbReference type="Proteomes" id="UP001303889">
    <property type="component" value="Unassembled WGS sequence"/>
</dbReference>
<evidence type="ECO:0000313" key="2">
    <source>
        <dbReference type="Proteomes" id="UP001303889"/>
    </source>
</evidence>
<reference evidence="1" key="1">
    <citation type="journal article" date="2023" name="Mol. Phylogenet. Evol.">
        <title>Genome-scale phylogeny and comparative genomics of the fungal order Sordariales.</title>
        <authorList>
            <person name="Hensen N."/>
            <person name="Bonometti L."/>
            <person name="Westerberg I."/>
            <person name="Brannstrom I.O."/>
            <person name="Guillou S."/>
            <person name="Cros-Aarteil S."/>
            <person name="Calhoun S."/>
            <person name="Haridas S."/>
            <person name="Kuo A."/>
            <person name="Mondo S."/>
            <person name="Pangilinan J."/>
            <person name="Riley R."/>
            <person name="LaButti K."/>
            <person name="Andreopoulos B."/>
            <person name="Lipzen A."/>
            <person name="Chen C."/>
            <person name="Yan M."/>
            <person name="Daum C."/>
            <person name="Ng V."/>
            <person name="Clum A."/>
            <person name="Steindorff A."/>
            <person name="Ohm R.A."/>
            <person name="Martin F."/>
            <person name="Silar P."/>
            <person name="Natvig D.O."/>
            <person name="Lalanne C."/>
            <person name="Gautier V."/>
            <person name="Ament-Velasquez S.L."/>
            <person name="Kruys A."/>
            <person name="Hutchinson M.I."/>
            <person name="Powell A.J."/>
            <person name="Barry K."/>
            <person name="Miller A.N."/>
            <person name="Grigoriev I.V."/>
            <person name="Debuchy R."/>
            <person name="Gladieux P."/>
            <person name="Hiltunen Thoren M."/>
            <person name="Johannesson H."/>
        </authorList>
    </citation>
    <scope>NUCLEOTIDE SEQUENCE</scope>
    <source>
        <strain evidence="1">CBS 103.79</strain>
    </source>
</reference>
<reference evidence="1" key="2">
    <citation type="submission" date="2023-05" db="EMBL/GenBank/DDBJ databases">
        <authorList>
            <consortium name="Lawrence Berkeley National Laboratory"/>
            <person name="Steindorff A."/>
            <person name="Hensen N."/>
            <person name="Bonometti L."/>
            <person name="Westerberg I."/>
            <person name="Brannstrom I.O."/>
            <person name="Guillou S."/>
            <person name="Cros-Aarteil S."/>
            <person name="Calhoun S."/>
            <person name="Haridas S."/>
            <person name="Kuo A."/>
            <person name="Mondo S."/>
            <person name="Pangilinan J."/>
            <person name="Riley R."/>
            <person name="Labutti K."/>
            <person name="Andreopoulos B."/>
            <person name="Lipzen A."/>
            <person name="Chen C."/>
            <person name="Yanf M."/>
            <person name="Daum C."/>
            <person name="Ng V."/>
            <person name="Clum A."/>
            <person name="Ohm R."/>
            <person name="Martin F."/>
            <person name="Silar P."/>
            <person name="Natvig D."/>
            <person name="Lalanne C."/>
            <person name="Gautier V."/>
            <person name="Ament-Velasquez S.L."/>
            <person name="Kruys A."/>
            <person name="Hutchinson M.I."/>
            <person name="Powell A.J."/>
            <person name="Barry K."/>
            <person name="Miller A.N."/>
            <person name="Grigoriev I.V."/>
            <person name="Debuchy R."/>
            <person name="Gladieux P."/>
            <person name="Thoren M.H."/>
            <person name="Johannesson H."/>
        </authorList>
    </citation>
    <scope>NUCLEOTIDE SEQUENCE</scope>
    <source>
        <strain evidence="1">CBS 103.79</strain>
    </source>
</reference>